<dbReference type="AlphaFoldDB" id="A0A0V1DTA7"/>
<evidence type="ECO:0000313" key="2">
    <source>
        <dbReference type="Proteomes" id="UP000055024"/>
    </source>
</evidence>
<feature type="non-terminal residue" evidence="1">
    <location>
        <position position="1"/>
    </location>
</feature>
<keyword evidence="2" id="KW-1185">Reference proteome</keyword>
<reference evidence="1" key="1">
    <citation type="submission" date="2015-01" db="EMBL/GenBank/DDBJ databases">
        <title>Evolution of Trichinella species and genotypes.</title>
        <authorList>
            <person name="Korhonen P.K."/>
            <person name="Edoardo P."/>
            <person name="Giuseppe L.R."/>
            <person name="Gasser R.B."/>
        </authorList>
    </citation>
    <scope>NUCLEOTIDE SEQUENCE [LARGE SCALE GENOMIC DNA]</scope>
    <source>
        <strain evidence="1">ISS1029</strain>
    </source>
</reference>
<comment type="caution">
    <text evidence="1">The sequence shown here is derived from an EMBL/GenBank/DDBJ whole genome shotgun (WGS) entry which is preliminary data.</text>
</comment>
<dbReference type="EMBL" id="JYDP01007827">
    <property type="protein sequence ID" value="KRY64418.1"/>
    <property type="molecule type" value="Genomic_DNA"/>
</dbReference>
<organism evidence="1 2">
    <name type="scientific">Trichinella zimbabwensis</name>
    <dbReference type="NCBI Taxonomy" id="268475"/>
    <lineage>
        <taxon>Eukaryota</taxon>
        <taxon>Metazoa</taxon>
        <taxon>Ecdysozoa</taxon>
        <taxon>Nematoda</taxon>
        <taxon>Enoplea</taxon>
        <taxon>Dorylaimia</taxon>
        <taxon>Trichinellida</taxon>
        <taxon>Trichinellidae</taxon>
        <taxon>Trichinella</taxon>
    </lineage>
</organism>
<evidence type="ECO:0000313" key="1">
    <source>
        <dbReference type="EMBL" id="KRY64418.1"/>
    </source>
</evidence>
<sequence>LRSLVQYFLVLDNPIFLHFRSILISLMKIVSPPLEMGIKCCSC</sequence>
<feature type="non-terminal residue" evidence="1">
    <location>
        <position position="43"/>
    </location>
</feature>
<proteinExistence type="predicted"/>
<dbReference type="Proteomes" id="UP000055024">
    <property type="component" value="Unassembled WGS sequence"/>
</dbReference>
<gene>
    <name evidence="1" type="ORF">T11_9969</name>
</gene>
<accession>A0A0V1DTA7</accession>
<protein>
    <submittedName>
        <fullName evidence="1">Uncharacterized protein</fullName>
    </submittedName>
</protein>
<name>A0A0V1DTA7_9BILA</name>
<dbReference type="OrthoDB" id="5925206at2759"/>